<comment type="caution">
    <text evidence="1">The sequence shown here is derived from an EMBL/GenBank/DDBJ whole genome shotgun (WGS) entry which is preliminary data.</text>
</comment>
<evidence type="ECO:0000313" key="1">
    <source>
        <dbReference type="EMBL" id="KAI6092029.1"/>
    </source>
</evidence>
<gene>
    <name evidence="1" type="ORF">F4821DRAFT_224656</name>
</gene>
<sequence length="1385" mass="155806">MFSASVHNGAETASLASTTTRGRRRQRPLSSENSPQQPRAKRPRNTMNDQTFVNPNATPETYEVKSARPSMVELKQDGIEESPASKQELSFRSKKARPGERLSKGDGSILLSTNVAFDVRKLPALPDRLKLDATSRQHGLADSSTGYALSLSHTHAVVWPYATHTQSPESFTFTLPYPSKHSTDRLPLGALVPQYASSSDPGLVVVMPSSGKVTYWESISSATTLDFMRQQRNGIEDSIPGMFSGELVNQIIHAESAASFILTFSSGRMAYLGVRDAQGRPKISTQFLRTNLGPASNGFFGSIRHALSHASVQGDIAAVRSERSSRQGECAVVAVTSKGRLHSWRVHRGGHHDPLTEVDARSAIIDATLRVLQIDMAYFPLPPESFKILDFSFIPRDVDRKYRDLSYLLHEPVSEDQQHLLLLVSLSVKQTRYALVEVLLSTGISAEDPINIGMVRPISAYSTPPDPHALAKPRLYLPRPNIIAFLVFDHAAVVASIAPPPENPDSQILEDNHLVPVMFEDVVDLRADPTLEIVGSGIEQPQGYGFNTNEGGMPRIRPKNPALVLMVRGAGTLRIAVTDVLRFSSDKPPEVTAKIKLEQAVFFGVKEDNPLVFDVQHGLRFTDAEYGAAALELSQEILTSTGKHFSTLAARVDTNIKERVQYLEKIMTQMKSLKVDLDRVTKWQLLWNAEKLHVANVIWHKHEEFTNLRPATSKKSIVAEIVEYIRSEEKSEPNAAKGEVDELRHWFIRDADRMEIFIAWAYEVIKHNSKANLDQASLTCLIYEAAEIYNSAIQDAYRFRTRNLELYGLGDEKLEHGILASGYGGLPTPWTCHPFIANNIKRQVELSTEWVKQHWAAESEKQDATIQRIRELLPQMTEVYLTVVQELARSYVLSDDPKKVQDGQMYELIYKQDRYAKVVLLAQTENWEAGIRIAENHESLAALAEVLTREIDALQTQLSLGGLSPERIAQLESKIDEREIQVRQCFATYGQDFAFPYYEYLLKSFGIDTLLDYNGDKKYKTMFLRTKPELAKVSWINDVIDEEDIDHAANTLLDLGLAREQQVWNKKIELSLGKLARMAESSRPSSKASMSLQDVNVDVTAEDAQVDAIDKELAIIEVQDSLYNTQIRPVVIVALEGEELSLVQETFALKIPKKYKILTQIFDDALRRLINHEALDPLTLIDLLTLITLPPETKDHMPDQFFSALRVAYNGLQGAERVLAERLIWRRCYVKEDWTQLNNTTLKNDNDIAEILGQTHLFSFYCTLYASQQSGGDKNEYRRLQPSEAAGVYTETLDRRFESMEKGYREKVLEAMRWENGNLLKYIEKHRLDQWAKETRKFAEDAVDQQYDETTAAGAAPSSPRSVSGSTRRQPRALEGMNGQNGKTH</sequence>
<dbReference type="Proteomes" id="UP001497680">
    <property type="component" value="Unassembled WGS sequence"/>
</dbReference>
<accession>A0ACC0DGZ3</accession>
<organism evidence="1 2">
    <name type="scientific">Hypoxylon rubiginosum</name>
    <dbReference type="NCBI Taxonomy" id="110542"/>
    <lineage>
        <taxon>Eukaryota</taxon>
        <taxon>Fungi</taxon>
        <taxon>Dikarya</taxon>
        <taxon>Ascomycota</taxon>
        <taxon>Pezizomycotina</taxon>
        <taxon>Sordariomycetes</taxon>
        <taxon>Xylariomycetidae</taxon>
        <taxon>Xylariales</taxon>
        <taxon>Hypoxylaceae</taxon>
        <taxon>Hypoxylon</taxon>
    </lineage>
</organism>
<reference evidence="1 2" key="1">
    <citation type="journal article" date="2022" name="New Phytol.">
        <title>Ecological generalism drives hyperdiversity of secondary metabolite gene clusters in xylarialean endophytes.</title>
        <authorList>
            <person name="Franco M.E.E."/>
            <person name="Wisecaver J.H."/>
            <person name="Arnold A.E."/>
            <person name="Ju Y.M."/>
            <person name="Slot J.C."/>
            <person name="Ahrendt S."/>
            <person name="Moore L.P."/>
            <person name="Eastman K.E."/>
            <person name="Scott K."/>
            <person name="Konkel Z."/>
            <person name="Mondo S.J."/>
            <person name="Kuo A."/>
            <person name="Hayes R.D."/>
            <person name="Haridas S."/>
            <person name="Andreopoulos B."/>
            <person name="Riley R."/>
            <person name="LaButti K."/>
            <person name="Pangilinan J."/>
            <person name="Lipzen A."/>
            <person name="Amirebrahimi M."/>
            <person name="Yan J."/>
            <person name="Adam C."/>
            <person name="Keymanesh K."/>
            <person name="Ng V."/>
            <person name="Louie K."/>
            <person name="Northen T."/>
            <person name="Drula E."/>
            <person name="Henrissat B."/>
            <person name="Hsieh H.M."/>
            <person name="Youens-Clark K."/>
            <person name="Lutzoni F."/>
            <person name="Miadlikowska J."/>
            <person name="Eastwood D.C."/>
            <person name="Hamelin R.C."/>
            <person name="Grigoriev I.V."/>
            <person name="U'Ren J.M."/>
        </authorList>
    </citation>
    <scope>NUCLEOTIDE SEQUENCE [LARGE SCALE GENOMIC DNA]</scope>
    <source>
        <strain evidence="1 2">ER1909</strain>
    </source>
</reference>
<name>A0ACC0DGZ3_9PEZI</name>
<evidence type="ECO:0000313" key="2">
    <source>
        <dbReference type="Proteomes" id="UP001497680"/>
    </source>
</evidence>
<protein>
    <submittedName>
        <fullName evidence="1">Nup133 N terminal like-domain-containing protein</fullName>
    </submittedName>
</protein>
<keyword evidence="2" id="KW-1185">Reference proteome</keyword>
<proteinExistence type="predicted"/>
<dbReference type="EMBL" id="MU394284">
    <property type="protein sequence ID" value="KAI6092029.1"/>
    <property type="molecule type" value="Genomic_DNA"/>
</dbReference>